<proteinExistence type="predicted"/>
<dbReference type="Proteomes" id="UP000192674">
    <property type="component" value="Unassembled WGS sequence"/>
</dbReference>
<dbReference type="EMBL" id="FWXV01000013">
    <property type="protein sequence ID" value="SMD26145.1"/>
    <property type="molecule type" value="Genomic_DNA"/>
</dbReference>
<dbReference type="AlphaFoldDB" id="A0A1W2FW52"/>
<protein>
    <submittedName>
        <fullName evidence="1">Uncharacterized protein</fullName>
    </submittedName>
</protein>
<evidence type="ECO:0000313" key="1">
    <source>
        <dbReference type="EMBL" id="SMD26145.1"/>
    </source>
</evidence>
<name>A0A1W2FW52_KIBAR</name>
<accession>A0A1W2FW52</accession>
<sequence>MSWDVLLVPVPDDLESMDQLPADFDPEVVGTISEVHAALRSAVPDIGLGDPAWGEVMGPTWVIEVNIGTEDPVRSIMLHVRGGGDDVLPVVLTIARALGCGAIDLSTGDVLRTADPTGWHAFQAYRDQIMTAVQQDPAAQPGPSGG</sequence>
<organism evidence="1 2">
    <name type="scientific">Kibdelosporangium aridum</name>
    <dbReference type="NCBI Taxonomy" id="2030"/>
    <lineage>
        <taxon>Bacteria</taxon>
        <taxon>Bacillati</taxon>
        <taxon>Actinomycetota</taxon>
        <taxon>Actinomycetes</taxon>
        <taxon>Pseudonocardiales</taxon>
        <taxon>Pseudonocardiaceae</taxon>
        <taxon>Kibdelosporangium</taxon>
    </lineage>
</organism>
<keyword evidence="2" id="KW-1185">Reference proteome</keyword>
<dbReference type="RefSeq" id="WP_051895265.1">
    <property type="nucleotide sequence ID" value="NZ_FWXV01000013.1"/>
</dbReference>
<gene>
    <name evidence="1" type="ORF">SAMN05661093_09725</name>
</gene>
<evidence type="ECO:0000313" key="2">
    <source>
        <dbReference type="Proteomes" id="UP000192674"/>
    </source>
</evidence>
<dbReference type="OrthoDB" id="8481871at2"/>
<reference evidence="1 2" key="1">
    <citation type="submission" date="2017-04" db="EMBL/GenBank/DDBJ databases">
        <authorList>
            <person name="Afonso C.L."/>
            <person name="Miller P.J."/>
            <person name="Scott M.A."/>
            <person name="Spackman E."/>
            <person name="Goraichik I."/>
            <person name="Dimitrov K.M."/>
            <person name="Suarez D.L."/>
            <person name="Swayne D.E."/>
        </authorList>
    </citation>
    <scope>NUCLEOTIDE SEQUENCE [LARGE SCALE GENOMIC DNA]</scope>
    <source>
        <strain evidence="1 2">DSM 43828</strain>
    </source>
</reference>